<dbReference type="CDD" id="cd08662">
    <property type="entry name" value="M13"/>
    <property type="match status" value="1"/>
</dbReference>
<dbReference type="PROSITE" id="PS51885">
    <property type="entry name" value="NEPRILYSIN"/>
    <property type="match status" value="1"/>
</dbReference>
<evidence type="ECO:0000313" key="12">
    <source>
        <dbReference type="EMBL" id="ARK19895.1"/>
    </source>
</evidence>
<reference evidence="12" key="1">
    <citation type="submission" date="2017-02" db="EMBL/GenBank/DDBJ databases">
        <title>Parasitoid Jewel Wasp Mounts Multi-Pronged Neurochemical Attack to Hijack a Host Brain.</title>
        <authorList>
            <person name="Arvidson R.S."/>
            <person name="Kaiser M."/>
            <person name="Libersat F."/>
            <person name="Adams M.E."/>
        </authorList>
    </citation>
    <scope>NUCLEOTIDE SEQUENCE</scope>
    <source>
        <strain evidence="12">113</strain>
    </source>
</reference>
<protein>
    <submittedName>
        <fullName evidence="12">Endothelin-converting enzyme 1-like protein 3</fullName>
    </submittedName>
</protein>
<feature type="signal peptide" evidence="9">
    <location>
        <begin position="1"/>
        <end position="26"/>
    </location>
</feature>
<evidence type="ECO:0000256" key="2">
    <source>
        <dbReference type="ARBA" id="ARBA00004401"/>
    </source>
</evidence>
<evidence type="ECO:0000256" key="6">
    <source>
        <dbReference type="ARBA" id="ARBA00022801"/>
    </source>
</evidence>
<keyword evidence="9" id="KW-0732">Signal</keyword>
<dbReference type="InterPro" id="IPR008753">
    <property type="entry name" value="Peptidase_M13_N"/>
</dbReference>
<dbReference type="PANTHER" id="PTHR11733">
    <property type="entry name" value="ZINC METALLOPROTEASE FAMILY M13 NEPRILYSIN-RELATED"/>
    <property type="match status" value="1"/>
</dbReference>
<dbReference type="GO" id="GO:0046872">
    <property type="term" value="F:metal ion binding"/>
    <property type="evidence" value="ECO:0007669"/>
    <property type="project" value="UniProtKB-KW"/>
</dbReference>
<name>A0A1W6EW20_AMPCP</name>
<evidence type="ECO:0000259" key="11">
    <source>
        <dbReference type="Pfam" id="PF05649"/>
    </source>
</evidence>
<dbReference type="InterPro" id="IPR018497">
    <property type="entry name" value="Peptidase_M13_C"/>
</dbReference>
<dbReference type="Pfam" id="PF01431">
    <property type="entry name" value="Peptidase_M13"/>
    <property type="match status" value="1"/>
</dbReference>
<keyword evidence="7" id="KW-0862">Zinc</keyword>
<feature type="domain" description="Peptidase M13 N-terminal" evidence="11">
    <location>
        <begin position="56"/>
        <end position="463"/>
    </location>
</feature>
<accession>A0A1W6EW20</accession>
<dbReference type="InterPro" id="IPR000718">
    <property type="entry name" value="Peptidase_M13"/>
</dbReference>
<dbReference type="GO" id="GO:0005886">
    <property type="term" value="C:plasma membrane"/>
    <property type="evidence" value="ECO:0007669"/>
    <property type="project" value="UniProtKB-SubCell"/>
</dbReference>
<keyword evidence="6" id="KW-0378">Hydrolase</keyword>
<feature type="domain" description="Peptidase M13 C-terminal" evidence="10">
    <location>
        <begin position="491"/>
        <end position="697"/>
    </location>
</feature>
<evidence type="ECO:0000256" key="7">
    <source>
        <dbReference type="ARBA" id="ARBA00022833"/>
    </source>
</evidence>
<evidence type="ECO:0000256" key="9">
    <source>
        <dbReference type="SAM" id="SignalP"/>
    </source>
</evidence>
<evidence type="ECO:0000256" key="8">
    <source>
        <dbReference type="ARBA" id="ARBA00023049"/>
    </source>
</evidence>
<organism evidence="12">
    <name type="scientific">Ampulex compressa</name>
    <name type="common">Emerald cockroach wasp</name>
    <dbReference type="NCBI Taxonomy" id="860918"/>
    <lineage>
        <taxon>Eukaryota</taxon>
        <taxon>Metazoa</taxon>
        <taxon>Ecdysozoa</taxon>
        <taxon>Arthropoda</taxon>
        <taxon>Hexapoda</taxon>
        <taxon>Insecta</taxon>
        <taxon>Pterygota</taxon>
        <taxon>Neoptera</taxon>
        <taxon>Endopterygota</taxon>
        <taxon>Hymenoptera</taxon>
        <taxon>Apocrita</taxon>
        <taxon>Aculeata</taxon>
        <taxon>Apoidea</taxon>
        <taxon>Ampulicidae</taxon>
        <taxon>Ampulicini</taxon>
        <taxon>Ampulex</taxon>
    </lineage>
</organism>
<dbReference type="EMBL" id="KY563486">
    <property type="protein sequence ID" value="ARK19895.1"/>
    <property type="molecule type" value="mRNA"/>
</dbReference>
<dbReference type="PANTHER" id="PTHR11733:SF167">
    <property type="entry name" value="FI17812P1-RELATED"/>
    <property type="match status" value="1"/>
</dbReference>
<keyword evidence="5" id="KW-0479">Metal-binding</keyword>
<dbReference type="GO" id="GO:0016485">
    <property type="term" value="P:protein processing"/>
    <property type="evidence" value="ECO:0007669"/>
    <property type="project" value="TreeGrafter"/>
</dbReference>
<dbReference type="GO" id="GO:0004222">
    <property type="term" value="F:metalloendopeptidase activity"/>
    <property type="evidence" value="ECO:0007669"/>
    <property type="project" value="InterPro"/>
</dbReference>
<feature type="chain" id="PRO_5013275366" evidence="9">
    <location>
        <begin position="27"/>
        <end position="699"/>
    </location>
</feature>
<evidence type="ECO:0000256" key="3">
    <source>
        <dbReference type="ARBA" id="ARBA00007357"/>
    </source>
</evidence>
<proteinExistence type="evidence at transcript level"/>
<dbReference type="AlphaFoldDB" id="A0A1W6EW20"/>
<comment type="subcellular location">
    <subcellularLocation>
        <location evidence="2">Cell membrane</location>
        <topology evidence="2">Single-pass type II membrane protein</topology>
    </subcellularLocation>
</comment>
<evidence type="ECO:0000259" key="10">
    <source>
        <dbReference type="Pfam" id="PF01431"/>
    </source>
</evidence>
<comment type="cofactor">
    <cofactor evidence="1">
        <name>Zn(2+)</name>
        <dbReference type="ChEBI" id="CHEBI:29105"/>
    </cofactor>
</comment>
<sequence length="699" mass="81111">MSQIFDGRHPLLWVELIGCLVSFNLAQGSKQMVCTTEECKVTSQNFYEHLNSTIDPCEDFYEYACGKWSVHHPIPDFAIHWSTRSEIRLTMMKALRTLLESKEIWTDDMQMAQAKRVYKACMNIPYMDDYDLPTIRGYIQKFDANALFGNYLQTTSSWWMVDEYYLKLSGESAFFDVYVIADVEGDMEPMLHVNMLTSAFGSIIRKSPWTKSEIKNYVSFLKTIMRMLLRPNAAKLTLDTISDDIIDVLNFRNKMNEIMLKTLEKKPSCTRMTIGEFQKIYDKETKLMGSSETLIDWLAHARVLLRENGGQKVGKSTPIYVCDQYYFLQLYKLLHGQSKRTIVNHVHLYFVEQHLALNSKLRAFLKNSVSGGINPTGLLRKDIERWYLCIESSNMRRTLERMYTTRYFAPIISKPVMAKVDKMADELKDAIGSQINGATWLEKDLKKKTSRKVRQTQITYSYPEAYDNAKSKIRLDPPVKLLEVHMYNILQRNAIVINPAILRPPIYSSSLAYATEYGAMGFTLGRTLYQGISKEGLQYNSRGEEEAWWPSTMQNVYDAKQKCFIEEYSKYRVIELERYLKEIHNNGARTVTENMADTMGLKAAYLAFEKKLKAMNGECPKLPHFTRFSCDQLFFMSFANIFCSTMRPFMLYKYVQENQHSTPRTRVNAAVANMAEFSRAFKCKSKSPLNPAKRCDVWH</sequence>
<evidence type="ECO:0000256" key="5">
    <source>
        <dbReference type="ARBA" id="ARBA00022723"/>
    </source>
</evidence>
<evidence type="ECO:0000256" key="4">
    <source>
        <dbReference type="ARBA" id="ARBA00022670"/>
    </source>
</evidence>
<comment type="similarity">
    <text evidence="3">Belongs to the peptidase M13 family.</text>
</comment>
<dbReference type="Gene3D" id="3.40.390.10">
    <property type="entry name" value="Collagenase (Catalytic Domain)"/>
    <property type="match status" value="2"/>
</dbReference>
<keyword evidence="8" id="KW-0482">Metalloprotease</keyword>
<evidence type="ECO:0000256" key="1">
    <source>
        <dbReference type="ARBA" id="ARBA00001947"/>
    </source>
</evidence>
<dbReference type="SUPFAM" id="SSF55486">
    <property type="entry name" value="Metalloproteases ('zincins'), catalytic domain"/>
    <property type="match status" value="1"/>
</dbReference>
<keyword evidence="4" id="KW-0645">Protease</keyword>
<dbReference type="Pfam" id="PF05649">
    <property type="entry name" value="Peptidase_M13_N"/>
    <property type="match status" value="1"/>
</dbReference>
<dbReference type="InterPro" id="IPR024079">
    <property type="entry name" value="MetalloPept_cat_dom_sf"/>
</dbReference>